<geneLocation type="plasmid" evidence="3">
    <name>pKVU_100</name>
</geneLocation>
<feature type="compositionally biased region" description="Acidic residues" evidence="1">
    <location>
        <begin position="52"/>
        <end position="70"/>
    </location>
</feature>
<proteinExistence type="predicted"/>
<dbReference type="Proteomes" id="UP000000692">
    <property type="component" value="Plasmid 1"/>
</dbReference>
<keyword evidence="2" id="KW-0614">Plasmid</keyword>
<name>F9YB13_KETVW</name>
<dbReference type="EMBL" id="CP002019">
    <property type="protein sequence ID" value="AEM42565.1"/>
    <property type="molecule type" value="Genomic_DNA"/>
</dbReference>
<dbReference type="KEGG" id="kvl:KVU_PA0146"/>
<feature type="region of interest" description="Disordered" evidence="1">
    <location>
        <begin position="1"/>
        <end position="85"/>
    </location>
</feature>
<accession>F9YB13</accession>
<keyword evidence="3" id="KW-1185">Reference proteome</keyword>
<dbReference type="RefSeq" id="WP_013368490.1">
    <property type="nucleotide sequence ID" value="NC_017386.1"/>
</dbReference>
<dbReference type="AlphaFoldDB" id="F9YB13"/>
<gene>
    <name evidence="2" type="ordered locus">KVU_PA0146</name>
</gene>
<reference evidence="2 3" key="1">
    <citation type="journal article" date="2011" name="J. Bacteriol.">
        <title>Complete genome sequence of the industrial strain Ketogulonicigenium vulgare WSH-001.</title>
        <authorList>
            <person name="Liu L."/>
            <person name="Li Y."/>
            <person name="Zhang J."/>
            <person name="Zhou Z."/>
            <person name="Liu J."/>
            <person name="Li X."/>
            <person name="Zhou J."/>
            <person name="Du G."/>
            <person name="Wang L."/>
            <person name="Chen J."/>
        </authorList>
    </citation>
    <scope>NUCLEOTIDE SEQUENCE [LARGE SCALE GENOMIC DNA]</scope>
    <source>
        <strain evidence="2 3">WSH-001</strain>
        <plasmid evidence="3">pKVU_100</plasmid>
    </source>
</reference>
<dbReference type="HOGENOM" id="CLU_2508291_0_0_5"/>
<organism evidence="2 3">
    <name type="scientific">Ketogulonicigenium vulgare (strain WSH-001)</name>
    <dbReference type="NCBI Taxonomy" id="759362"/>
    <lineage>
        <taxon>Bacteria</taxon>
        <taxon>Pseudomonadati</taxon>
        <taxon>Pseudomonadota</taxon>
        <taxon>Alphaproteobacteria</taxon>
        <taxon>Rhodobacterales</taxon>
        <taxon>Roseobacteraceae</taxon>
        <taxon>Ketogulonicigenium</taxon>
    </lineage>
</organism>
<protein>
    <submittedName>
        <fullName evidence="2">Uncharacterized protein</fullName>
    </submittedName>
</protein>
<sequence length="85" mass="9193">MTTDKKPDPRSTVLPPDDNPPVFDLGEDDPSPLQPDDTLNVDDENNVLPGDDPSDDDPFDNGDEEQNDPEDILRKSGLGGPRPPG</sequence>
<dbReference type="OrthoDB" id="7870337at2"/>
<evidence type="ECO:0000256" key="1">
    <source>
        <dbReference type="SAM" id="MobiDB-lite"/>
    </source>
</evidence>
<evidence type="ECO:0000313" key="2">
    <source>
        <dbReference type="EMBL" id="AEM42565.1"/>
    </source>
</evidence>
<evidence type="ECO:0000313" key="3">
    <source>
        <dbReference type="Proteomes" id="UP000000692"/>
    </source>
</evidence>